<sequence length="321" mass="33734">MRISITGSIAGDAAELSYGLAVLGAAPVLLAAPCAGFDERRLLLGHGVDVRRTDSSDPVPMLKQFDDMGWVVVADDDSASMLARTRHVIGGGYSLVASPGPRFSRLARDEVRTLVTGADLLFTNERERDSLIDRADWTSATMLSKVKCWVTTLGANGAIIESATAPARRIAAVPTEAPARRGGAGTGFRAGFLAALRCGADAATAAHLGTAVATAVLETPEAQGFRPDLPTLTSRVEAAHGPAASRRVRALLTTNRRGRTTTARGRDSRRGRDDLFAEDIAVARVPGELLAHGEQGPSHADRALAGDVHGVVECEARRDLS</sequence>
<comment type="caution">
    <text evidence="2">The sequence shown here is derived from an EMBL/GenBank/DDBJ whole genome shotgun (WGS) entry which is preliminary data.</text>
</comment>
<dbReference type="InterPro" id="IPR029056">
    <property type="entry name" value="Ribokinase-like"/>
</dbReference>
<dbReference type="InterPro" id="IPR011611">
    <property type="entry name" value="PfkB_dom"/>
</dbReference>
<dbReference type="EMBL" id="QQBC01000001">
    <property type="protein sequence ID" value="RDI69071.1"/>
    <property type="molecule type" value="Genomic_DNA"/>
</dbReference>
<protein>
    <submittedName>
        <fullName evidence="2">Adenosine kinase</fullName>
    </submittedName>
</protein>
<feature type="domain" description="Carbohydrate kinase PfkB" evidence="1">
    <location>
        <begin position="105"/>
        <end position="225"/>
    </location>
</feature>
<gene>
    <name evidence="2" type="ORF">DFR76_101609</name>
</gene>
<dbReference type="STRING" id="1210086.GCA_001613105_00463"/>
<keyword evidence="3" id="KW-1185">Reference proteome</keyword>
<dbReference type="AlphaFoldDB" id="A0A370IFZ5"/>
<reference evidence="2 3" key="1">
    <citation type="submission" date="2018-07" db="EMBL/GenBank/DDBJ databases">
        <title>Genomic Encyclopedia of Type Strains, Phase IV (KMG-IV): sequencing the most valuable type-strain genomes for metagenomic binning, comparative biology and taxonomic classification.</title>
        <authorList>
            <person name="Goeker M."/>
        </authorList>
    </citation>
    <scope>NUCLEOTIDE SEQUENCE [LARGE SCALE GENOMIC DNA]</scope>
    <source>
        <strain evidence="2 3">DSM 44290</strain>
    </source>
</reference>
<dbReference type="Pfam" id="PF00294">
    <property type="entry name" value="PfkB"/>
    <property type="match status" value="1"/>
</dbReference>
<keyword evidence="2" id="KW-0418">Kinase</keyword>
<evidence type="ECO:0000259" key="1">
    <source>
        <dbReference type="Pfam" id="PF00294"/>
    </source>
</evidence>
<organism evidence="2 3">
    <name type="scientific">Nocardia pseudobrasiliensis</name>
    <dbReference type="NCBI Taxonomy" id="45979"/>
    <lineage>
        <taxon>Bacteria</taxon>
        <taxon>Bacillati</taxon>
        <taxon>Actinomycetota</taxon>
        <taxon>Actinomycetes</taxon>
        <taxon>Mycobacteriales</taxon>
        <taxon>Nocardiaceae</taxon>
        <taxon>Nocardia</taxon>
    </lineage>
</organism>
<dbReference type="GO" id="GO:0016301">
    <property type="term" value="F:kinase activity"/>
    <property type="evidence" value="ECO:0007669"/>
    <property type="project" value="UniProtKB-KW"/>
</dbReference>
<keyword evidence="2" id="KW-0808">Transferase</keyword>
<evidence type="ECO:0000313" key="3">
    <source>
        <dbReference type="Proteomes" id="UP000254869"/>
    </source>
</evidence>
<name>A0A370IFZ5_9NOCA</name>
<evidence type="ECO:0000313" key="2">
    <source>
        <dbReference type="EMBL" id="RDI69071.1"/>
    </source>
</evidence>
<proteinExistence type="predicted"/>
<dbReference type="SUPFAM" id="SSF53613">
    <property type="entry name" value="Ribokinase-like"/>
    <property type="match status" value="1"/>
</dbReference>
<accession>A0A370IFZ5</accession>
<dbReference type="Gene3D" id="3.40.1190.20">
    <property type="match status" value="1"/>
</dbReference>
<dbReference type="Proteomes" id="UP000254869">
    <property type="component" value="Unassembled WGS sequence"/>
</dbReference>